<protein>
    <recommendedName>
        <fullName evidence="4">Cytochrome c domain-containing protein</fullName>
    </recommendedName>
</protein>
<keyword evidence="3" id="KW-1185">Reference proteome</keyword>
<dbReference type="NCBIfam" id="TIGR03806">
    <property type="entry name" value="chp_HNE_0200"/>
    <property type="match status" value="1"/>
</dbReference>
<dbReference type="PROSITE" id="PS51257">
    <property type="entry name" value="PROKAR_LIPOPROTEIN"/>
    <property type="match status" value="1"/>
</dbReference>
<accession>Q1N2P6</accession>
<reference evidence="2 3" key="1">
    <citation type="submission" date="2006-03" db="EMBL/GenBank/DDBJ databases">
        <authorList>
            <person name="Pinhassi J."/>
            <person name="Pedros-Alio C."/>
            <person name="Ferriera S."/>
            <person name="Johnson J."/>
            <person name="Kravitz S."/>
            <person name="Halpern A."/>
            <person name="Remington K."/>
            <person name="Beeson K."/>
            <person name="Tran B."/>
            <person name="Rogers Y.-H."/>
            <person name="Friedman R."/>
            <person name="Venter J.C."/>
        </authorList>
    </citation>
    <scope>NUCLEOTIDE SEQUENCE [LARGE SCALE GENOMIC DNA]</scope>
    <source>
        <strain evidence="2 3">RED65</strain>
    </source>
</reference>
<gene>
    <name evidence="2" type="ORF">RED65_06998</name>
</gene>
<evidence type="ECO:0000313" key="3">
    <source>
        <dbReference type="Proteomes" id="UP000004263"/>
    </source>
</evidence>
<dbReference type="STRING" id="207949.RED65_06998"/>
<dbReference type="HOGENOM" id="CLU_035802_0_0_6"/>
<dbReference type="RefSeq" id="WP_007016224.1">
    <property type="nucleotide sequence ID" value="NZ_AAQH01000006.1"/>
</dbReference>
<dbReference type="OrthoDB" id="338827at2"/>
<dbReference type="InterPro" id="IPR022269">
    <property type="entry name" value="SO_2930-like_C"/>
</dbReference>
<dbReference type="EMBL" id="AAQH01000006">
    <property type="protein sequence ID" value="EAT12623.1"/>
    <property type="molecule type" value="Genomic_DNA"/>
</dbReference>
<feature type="chain" id="PRO_5004194517" description="Cytochrome c domain-containing protein" evidence="1">
    <location>
        <begin position="25"/>
        <end position="427"/>
    </location>
</feature>
<feature type="signal peptide" evidence="1">
    <location>
        <begin position="1"/>
        <end position="24"/>
    </location>
</feature>
<name>Q1N2P6_9GAMM</name>
<organism evidence="2 3">
    <name type="scientific">Bermanella marisrubri</name>
    <dbReference type="NCBI Taxonomy" id="207949"/>
    <lineage>
        <taxon>Bacteria</taxon>
        <taxon>Pseudomonadati</taxon>
        <taxon>Pseudomonadota</taxon>
        <taxon>Gammaproteobacteria</taxon>
        <taxon>Oceanospirillales</taxon>
        <taxon>Oceanospirillaceae</taxon>
        <taxon>Bermanella</taxon>
    </lineage>
</organism>
<evidence type="ECO:0000256" key="1">
    <source>
        <dbReference type="SAM" id="SignalP"/>
    </source>
</evidence>
<proteinExistence type="predicted"/>
<evidence type="ECO:0000313" key="2">
    <source>
        <dbReference type="EMBL" id="EAT12623.1"/>
    </source>
</evidence>
<comment type="caution">
    <text evidence="2">The sequence shown here is derived from an EMBL/GenBank/DDBJ whole genome shotgun (WGS) entry which is preliminary data.</text>
</comment>
<evidence type="ECO:0008006" key="4">
    <source>
        <dbReference type="Google" id="ProtNLM"/>
    </source>
</evidence>
<dbReference type="AlphaFoldDB" id="Q1N2P6"/>
<dbReference type="Proteomes" id="UP000004263">
    <property type="component" value="Unassembled WGS sequence"/>
</dbReference>
<sequence length="427" mass="47206">MKQLHHTKLKALLSVIVVSSLLSACGGGADKDNSADQPDASWRIGYQDVVVTGDNPAICTSQTNDVNWDALLEANCHKLSDYNLFINPNDPTQDPQEPGIPYSLNTQLFTDYSSKYRFVFVPEGEAAQYTEHEVMEFPVGTVLVKTFAVPENTNDRLGNEHVIETRLLIHRANGWEAIPYYWSSESNAQYLSYGATIPATTTHNGQTLSFNYGVPTKNECTNCHVISPVRQDSSDNRESIFKPIGPKARFLNWDYNYGSGEIKNQLTKWQEAGILTGVPNDTSTIEKAATFDDNTQISSLTSEELDLAARSYLDINCAHCHRTGLTLETNYSGPAGDSGLRVEFNRNFDTDPTSFGVCKKAVASGAEGYPLDVIPGYADRSFLPYRMNILGGNMMPELGRDTIHSEGVELVKAWINDMTKNECGLDL</sequence>
<keyword evidence="1" id="KW-0732">Signal</keyword>